<evidence type="ECO:0000313" key="4">
    <source>
        <dbReference type="Proteomes" id="UP000585474"/>
    </source>
</evidence>
<dbReference type="InterPro" id="IPR037731">
    <property type="entry name" value="ASY3-like"/>
</dbReference>
<feature type="region of interest" description="Disordered" evidence="1">
    <location>
        <begin position="378"/>
        <end position="399"/>
    </location>
</feature>
<dbReference type="PANTHER" id="PTHR36027:SF1">
    <property type="entry name" value="MEIOSIS-SPECIFIC PROTEIN ASY3"/>
    <property type="match status" value="1"/>
</dbReference>
<reference evidence="3 4" key="1">
    <citation type="submission" date="2019-07" db="EMBL/GenBank/DDBJ databases">
        <title>De Novo Assembly of kiwifruit Actinidia rufa.</title>
        <authorList>
            <person name="Sugita-Konishi S."/>
            <person name="Sato K."/>
            <person name="Mori E."/>
            <person name="Abe Y."/>
            <person name="Kisaki G."/>
            <person name="Hamano K."/>
            <person name="Suezawa K."/>
            <person name="Otani M."/>
            <person name="Fukuda T."/>
            <person name="Manabe T."/>
            <person name="Gomi K."/>
            <person name="Tabuchi M."/>
            <person name="Akimitsu K."/>
            <person name="Kataoka I."/>
        </authorList>
    </citation>
    <scope>NUCLEOTIDE SEQUENCE [LARGE SCALE GENOMIC DNA]</scope>
    <source>
        <strain evidence="4">cv. Fuchu</strain>
    </source>
</reference>
<dbReference type="InterPro" id="IPR046845">
    <property type="entry name" value="ASY3-like_CC"/>
</dbReference>
<feature type="compositionally biased region" description="Polar residues" evidence="1">
    <location>
        <begin position="379"/>
        <end position="392"/>
    </location>
</feature>
<dbReference type="EMBL" id="BJWL01000013">
    <property type="protein sequence ID" value="GFY98618.1"/>
    <property type="molecule type" value="Genomic_DNA"/>
</dbReference>
<dbReference type="Gene3D" id="3.40.20.10">
    <property type="entry name" value="Severin"/>
    <property type="match status" value="1"/>
</dbReference>
<dbReference type="InterPro" id="IPR029006">
    <property type="entry name" value="ADF-H/Gelsolin-like_dom_sf"/>
</dbReference>
<protein>
    <submittedName>
        <fullName evidence="3">Sec23/Sec24 protein transport family protein</fullName>
    </submittedName>
</protein>
<dbReference type="AlphaFoldDB" id="A0A7J0FIU1"/>
<sequence length="780" mass="88054">MRPWCQMQKRCLARKNSMGEGNNGEGVNAAIKGNPMETPEHSSSQWVSTRSFHQKTPTLEAVHYENLTMDSKAGGSPPEGKEARMKPKRGWKIFSFATVQENFVPQKEVVDKTNRTENRREALRIKLWDILGTVSSQNKQVSQDPEVGVYNLNPEQNIDKKSKPFVKSRQNSDTIEPDFESPDQTIRRPVTRSLTKKRAPSKVQTNKTRNAPSSTYTRTHSEKNIFSFEERFSGRLNATVTNASPKSYRKKRERKGLKAEAHRICFPAKNSADEMEQVTDLYKTVKCAEKTSLLINIVGSFHIDPPRNNSEFVELENGIRKKGSLPLSAMKMSDELGNVKTSTSPKHKDQQEDLANSFTKNILDPHVDLQSPRFEFRTATKNFSPSSPTKNNFGELDDQSPGHCSFSSLLASKPDYYKTDVGTESSDDAEELEDSPLMKSKPDMEENDAENRLSESSEERDSKSSKEGSSINEGFVECNTTISVWYLAVKVQNYFQDQALVVPSPRSILGSSLTLMNRTEEFNGLQSLYVLSGQNEEDELANAITLIALALERVKTKIKLVTSKKSAEVLMSVAEGIYLQLQNAESHIQKDVVKLTSLGKSKRKRQEIEFGEQQEQLELVYRKFEAELNCHLQESRSTVEGMEEHEIEFRGILEKQIVILINLFLFIGGPPQGAELAAEEGKSAAALAACRTLAEELTEMRFPAPRILAFKEGSSQARYFVSRLIPAHKDPPYEQEARFPQLRTLTTNQRAKLKSSFLHFDDPSFCEWMRSLKVLPPEPS</sequence>
<feature type="region of interest" description="Disordered" evidence="1">
    <location>
        <begin position="417"/>
        <end position="470"/>
    </location>
</feature>
<proteinExistence type="predicted"/>
<feature type="compositionally biased region" description="Basic and acidic residues" evidence="1">
    <location>
        <begin position="440"/>
        <end position="466"/>
    </location>
</feature>
<dbReference type="SUPFAM" id="SSF82754">
    <property type="entry name" value="C-terminal, gelsolin-like domain of Sec23/24"/>
    <property type="match status" value="1"/>
</dbReference>
<evidence type="ECO:0000259" key="2">
    <source>
        <dbReference type="Pfam" id="PF20435"/>
    </source>
</evidence>
<organism evidence="3 4">
    <name type="scientific">Actinidia rufa</name>
    <dbReference type="NCBI Taxonomy" id="165716"/>
    <lineage>
        <taxon>Eukaryota</taxon>
        <taxon>Viridiplantae</taxon>
        <taxon>Streptophyta</taxon>
        <taxon>Embryophyta</taxon>
        <taxon>Tracheophyta</taxon>
        <taxon>Spermatophyta</taxon>
        <taxon>Magnoliopsida</taxon>
        <taxon>eudicotyledons</taxon>
        <taxon>Gunneridae</taxon>
        <taxon>Pentapetalae</taxon>
        <taxon>asterids</taxon>
        <taxon>Ericales</taxon>
        <taxon>Actinidiaceae</taxon>
        <taxon>Actinidia</taxon>
    </lineage>
</organism>
<feature type="compositionally biased region" description="Acidic residues" evidence="1">
    <location>
        <begin position="425"/>
        <end position="434"/>
    </location>
</feature>
<dbReference type="GO" id="GO:0051321">
    <property type="term" value="P:meiotic cell cycle"/>
    <property type="evidence" value="ECO:0007669"/>
    <property type="project" value="InterPro"/>
</dbReference>
<feature type="region of interest" description="Disordered" evidence="1">
    <location>
        <begin position="159"/>
        <end position="220"/>
    </location>
</feature>
<name>A0A7J0FIU1_9ERIC</name>
<keyword evidence="4" id="KW-1185">Reference proteome</keyword>
<dbReference type="InterPro" id="IPR036180">
    <property type="entry name" value="Gelsolin-like_dom_sf"/>
</dbReference>
<comment type="caution">
    <text evidence="3">The sequence shown here is derived from an EMBL/GenBank/DDBJ whole genome shotgun (WGS) entry which is preliminary data.</text>
</comment>
<accession>A0A7J0FIU1</accession>
<dbReference type="OrthoDB" id="751607at2759"/>
<evidence type="ECO:0000256" key="1">
    <source>
        <dbReference type="SAM" id="MobiDB-lite"/>
    </source>
</evidence>
<dbReference type="Proteomes" id="UP000585474">
    <property type="component" value="Unassembled WGS sequence"/>
</dbReference>
<dbReference type="Pfam" id="PF20435">
    <property type="entry name" value="ASY3-like"/>
    <property type="match status" value="1"/>
</dbReference>
<dbReference type="PANTHER" id="PTHR36027">
    <property type="entry name" value="MEIOSIS-SPECIFIC PROTEIN ASY3"/>
    <property type="match status" value="1"/>
</dbReference>
<evidence type="ECO:0000313" key="3">
    <source>
        <dbReference type="EMBL" id="GFY98618.1"/>
    </source>
</evidence>
<gene>
    <name evidence="3" type="ORF">Acr_13g0000190</name>
</gene>
<feature type="compositionally biased region" description="Polar residues" evidence="1">
    <location>
        <begin position="202"/>
        <end position="218"/>
    </location>
</feature>
<feature type="domain" description="Meiosis-specific protein ASY3-like coiled-coil" evidence="2">
    <location>
        <begin position="97"/>
        <end position="658"/>
    </location>
</feature>